<gene>
    <name evidence="5" type="ORF">HMPREF1991_00948</name>
</gene>
<evidence type="ECO:0000313" key="5">
    <source>
        <dbReference type="EMBL" id="KDR52993.1"/>
    </source>
</evidence>
<keyword evidence="1" id="KW-0805">Transcription regulation</keyword>
<dbReference type="AlphaFoldDB" id="A0A069QJG2"/>
<keyword evidence="3" id="KW-0804">Transcription</keyword>
<dbReference type="GO" id="GO:0003700">
    <property type="term" value="F:DNA-binding transcription factor activity"/>
    <property type="evidence" value="ECO:0007669"/>
    <property type="project" value="InterPro"/>
</dbReference>
<accession>A0A069QJG2</accession>
<evidence type="ECO:0000256" key="2">
    <source>
        <dbReference type="ARBA" id="ARBA00023125"/>
    </source>
</evidence>
<dbReference type="PATRIC" id="fig|1122985.7.peg.980"/>
<dbReference type="InterPro" id="IPR009057">
    <property type="entry name" value="Homeodomain-like_sf"/>
</dbReference>
<keyword evidence="2" id="KW-0238">DNA-binding</keyword>
<dbReference type="PANTHER" id="PTHR43280:SF32">
    <property type="entry name" value="TRANSCRIPTIONAL REGULATORY PROTEIN"/>
    <property type="match status" value="1"/>
</dbReference>
<dbReference type="Pfam" id="PF12833">
    <property type="entry name" value="HTH_18"/>
    <property type="match status" value="1"/>
</dbReference>
<dbReference type="RefSeq" id="WP_025789852.1">
    <property type="nucleotide sequence ID" value="NZ_KB899210.1"/>
</dbReference>
<dbReference type="Proteomes" id="UP000027442">
    <property type="component" value="Unassembled WGS sequence"/>
</dbReference>
<comment type="caution">
    <text evidence="5">The sequence shown here is derived from an EMBL/GenBank/DDBJ whole genome shotgun (WGS) entry which is preliminary data.</text>
</comment>
<protein>
    <recommendedName>
        <fullName evidence="4">HTH araC/xylS-type domain-containing protein</fullName>
    </recommendedName>
</protein>
<dbReference type="InterPro" id="IPR018060">
    <property type="entry name" value="HTH_AraC"/>
</dbReference>
<sequence length="186" mass="21544">MLLSLAKEANGAFKLCFNYLHDLCLSDNDLFREDLINNIVQSLFYEFVRNISREIRDVAPKDLGIGNQQTRIFFDILASHRGLIRTVTEVANLMNLTPKYHSKIIKENTSQTPMRHIHTYMMRAIEQELRYTEKSIKEIAFQHKFPSLAFFGKFVKQQTGMSPTAYRQSLMKSVTVTELDANMLST</sequence>
<dbReference type="GO" id="GO:0043565">
    <property type="term" value="F:sequence-specific DNA binding"/>
    <property type="evidence" value="ECO:0007669"/>
    <property type="project" value="InterPro"/>
</dbReference>
<reference evidence="5 6" key="1">
    <citation type="submission" date="2013-08" db="EMBL/GenBank/DDBJ databases">
        <authorList>
            <person name="Weinstock G."/>
            <person name="Sodergren E."/>
            <person name="Wylie T."/>
            <person name="Fulton L."/>
            <person name="Fulton R."/>
            <person name="Fronick C."/>
            <person name="O'Laughlin M."/>
            <person name="Godfrey J."/>
            <person name="Miner T."/>
            <person name="Herter B."/>
            <person name="Appelbaum E."/>
            <person name="Cordes M."/>
            <person name="Lek S."/>
            <person name="Wollam A."/>
            <person name="Pepin K.H."/>
            <person name="Palsikar V.B."/>
            <person name="Mitreva M."/>
            <person name="Wilson R.K."/>
        </authorList>
    </citation>
    <scope>NUCLEOTIDE SEQUENCE [LARGE SCALE GENOMIC DNA]</scope>
    <source>
        <strain evidence="5 6">ATCC 15930</strain>
    </source>
</reference>
<dbReference type="eggNOG" id="COG2207">
    <property type="taxonomic scope" value="Bacteria"/>
</dbReference>
<feature type="domain" description="HTH araC/xylS-type" evidence="4">
    <location>
        <begin position="68"/>
        <end position="169"/>
    </location>
</feature>
<dbReference type="HOGENOM" id="CLU_1453207_0_0_10"/>
<dbReference type="PANTHER" id="PTHR43280">
    <property type="entry name" value="ARAC-FAMILY TRANSCRIPTIONAL REGULATOR"/>
    <property type="match status" value="1"/>
</dbReference>
<dbReference type="PROSITE" id="PS01124">
    <property type="entry name" value="HTH_ARAC_FAMILY_2"/>
    <property type="match status" value="1"/>
</dbReference>
<dbReference type="Gene3D" id="1.10.10.60">
    <property type="entry name" value="Homeodomain-like"/>
    <property type="match status" value="1"/>
</dbReference>
<evidence type="ECO:0000313" key="6">
    <source>
        <dbReference type="Proteomes" id="UP000027442"/>
    </source>
</evidence>
<evidence type="ECO:0000256" key="3">
    <source>
        <dbReference type="ARBA" id="ARBA00023163"/>
    </source>
</evidence>
<evidence type="ECO:0000256" key="1">
    <source>
        <dbReference type="ARBA" id="ARBA00023015"/>
    </source>
</evidence>
<organism evidence="5 6">
    <name type="scientific">Hoylesella loescheii DSM 19665 = JCM 12249 = ATCC 15930</name>
    <dbReference type="NCBI Taxonomy" id="1122985"/>
    <lineage>
        <taxon>Bacteria</taxon>
        <taxon>Pseudomonadati</taxon>
        <taxon>Bacteroidota</taxon>
        <taxon>Bacteroidia</taxon>
        <taxon>Bacteroidales</taxon>
        <taxon>Prevotellaceae</taxon>
        <taxon>Hoylesella</taxon>
    </lineage>
</organism>
<dbReference type="SMART" id="SM00342">
    <property type="entry name" value="HTH_ARAC"/>
    <property type="match status" value="1"/>
</dbReference>
<keyword evidence="6" id="KW-1185">Reference proteome</keyword>
<proteinExistence type="predicted"/>
<name>A0A069QJG2_HOYLO</name>
<dbReference type="EMBL" id="JNGW01000035">
    <property type="protein sequence ID" value="KDR52993.1"/>
    <property type="molecule type" value="Genomic_DNA"/>
</dbReference>
<evidence type="ECO:0000259" key="4">
    <source>
        <dbReference type="PROSITE" id="PS01124"/>
    </source>
</evidence>
<dbReference type="SUPFAM" id="SSF46689">
    <property type="entry name" value="Homeodomain-like"/>
    <property type="match status" value="1"/>
</dbReference>